<protein>
    <submittedName>
        <fullName evidence="1">Uncharacterized protein</fullName>
    </submittedName>
</protein>
<proteinExistence type="predicted"/>
<sequence>MSLTSEMARVTAQIEVAQRDRAAALAKIKADLKRETESNEAAREQAMATHQAAVKSSLRDIFGRTAFMRGAAEEMIERFKTEREAAAGELWPKLTAYADHVRDTVSAEAARLAAARRSMASRERSARQTHVKEIRRRVGSLRAGASKFVDALRQDRAGAGDAWGTHVGKGTR</sequence>
<reference evidence="2" key="1">
    <citation type="submission" date="2017-02" db="EMBL/GenBank/DDBJ databases">
        <authorList>
            <person name="Varghese N."/>
            <person name="Submissions S."/>
        </authorList>
    </citation>
    <scope>NUCLEOTIDE SEQUENCE [LARGE SCALE GENOMIC DNA]</scope>
    <source>
        <strain evidence="2">ATCC 27094</strain>
    </source>
</reference>
<accession>A0A1T4LW52</accession>
<organism evidence="1 2">
    <name type="scientific">Enhydrobacter aerosaccus</name>
    <dbReference type="NCBI Taxonomy" id="225324"/>
    <lineage>
        <taxon>Bacteria</taxon>
        <taxon>Pseudomonadati</taxon>
        <taxon>Pseudomonadota</taxon>
        <taxon>Alphaproteobacteria</taxon>
        <taxon>Hyphomicrobiales</taxon>
        <taxon>Enhydrobacter</taxon>
    </lineage>
</organism>
<dbReference type="Proteomes" id="UP000190092">
    <property type="component" value="Unassembled WGS sequence"/>
</dbReference>
<keyword evidence="2" id="KW-1185">Reference proteome</keyword>
<evidence type="ECO:0000313" key="2">
    <source>
        <dbReference type="Proteomes" id="UP000190092"/>
    </source>
</evidence>
<gene>
    <name evidence="1" type="ORF">SAMN02745126_01748</name>
</gene>
<dbReference type="RefSeq" id="WP_085933343.1">
    <property type="nucleotide sequence ID" value="NZ_FUWJ01000001.1"/>
</dbReference>
<name>A0A1T4LW52_9HYPH</name>
<dbReference type="STRING" id="225324.SAMN02745126_01748"/>
<dbReference type="AlphaFoldDB" id="A0A1T4LW52"/>
<dbReference type="EMBL" id="FUWJ01000001">
    <property type="protein sequence ID" value="SJZ58912.1"/>
    <property type="molecule type" value="Genomic_DNA"/>
</dbReference>
<evidence type="ECO:0000313" key="1">
    <source>
        <dbReference type="EMBL" id="SJZ58912.1"/>
    </source>
</evidence>